<evidence type="ECO:0000259" key="5">
    <source>
        <dbReference type="Pfam" id="PF13476"/>
    </source>
</evidence>
<dbReference type="SUPFAM" id="SSF75712">
    <property type="entry name" value="Rad50 coiled-coil Zn hook"/>
    <property type="match status" value="1"/>
</dbReference>
<dbReference type="EMBL" id="AWVP01000063">
    <property type="protein sequence ID" value="ERK57625.1"/>
    <property type="molecule type" value="Genomic_DNA"/>
</dbReference>
<dbReference type="SUPFAM" id="SSF52540">
    <property type="entry name" value="P-loop containing nucleoside triphosphate hydrolases"/>
    <property type="match status" value="3"/>
</dbReference>
<evidence type="ECO:0000256" key="3">
    <source>
        <dbReference type="ARBA" id="ARBA00013368"/>
    </source>
</evidence>
<dbReference type="Pfam" id="PF13476">
    <property type="entry name" value="AAA_23"/>
    <property type="match status" value="1"/>
</dbReference>
<reference evidence="6 7" key="1">
    <citation type="submission" date="2013-08" db="EMBL/GenBank/DDBJ databases">
        <authorList>
            <person name="Weinstock G."/>
            <person name="Sodergren E."/>
            <person name="Wylie T."/>
            <person name="Fulton L."/>
            <person name="Fulton R."/>
            <person name="Fronick C."/>
            <person name="O'Laughlin M."/>
            <person name="Godfrey J."/>
            <person name="Miner T."/>
            <person name="Herter B."/>
            <person name="Appelbaum E."/>
            <person name="Cordes M."/>
            <person name="Lek S."/>
            <person name="Wollam A."/>
            <person name="Pepin K.H."/>
            <person name="Palsikar V.B."/>
            <person name="Mitreva M."/>
            <person name="Wilson R.K."/>
        </authorList>
    </citation>
    <scope>NUCLEOTIDE SEQUENCE [LARGE SCALE GENOMIC DNA]</scope>
    <source>
        <strain evidence="6 7">ATCC 700627</strain>
    </source>
</reference>
<dbReference type="InterPro" id="IPR027417">
    <property type="entry name" value="P-loop_NTPase"/>
</dbReference>
<dbReference type="InterPro" id="IPR038729">
    <property type="entry name" value="Rad50/SbcC_AAA"/>
</dbReference>
<evidence type="ECO:0000313" key="7">
    <source>
        <dbReference type="Proteomes" id="UP000016637"/>
    </source>
</evidence>
<dbReference type="eggNOG" id="COG0419">
    <property type="taxonomic scope" value="Bacteria"/>
</dbReference>
<proteinExistence type="inferred from homology"/>
<protein>
    <recommendedName>
        <fullName evidence="3">Nuclease SbcCD subunit C</fullName>
    </recommendedName>
</protein>
<comment type="similarity">
    <text evidence="1">Belongs to the SMC family. SbcC subfamily.</text>
</comment>
<comment type="subunit">
    <text evidence="2">Heterodimer of SbcC and SbcD.</text>
</comment>
<dbReference type="PATRIC" id="fig|1321820.3.peg.1045"/>
<feature type="coiled-coil region" evidence="4">
    <location>
        <begin position="395"/>
        <end position="501"/>
    </location>
</feature>
<dbReference type="Gene3D" id="3.40.50.300">
    <property type="entry name" value="P-loop containing nucleotide triphosphate hydrolases"/>
    <property type="match status" value="2"/>
</dbReference>
<keyword evidence="6" id="KW-0269">Exonuclease</keyword>
<dbReference type="GO" id="GO:0004527">
    <property type="term" value="F:exonuclease activity"/>
    <property type="evidence" value="ECO:0007669"/>
    <property type="project" value="UniProtKB-KW"/>
</dbReference>
<dbReference type="Pfam" id="PF13558">
    <property type="entry name" value="SbcC_Walker_B"/>
    <property type="match status" value="1"/>
</dbReference>
<dbReference type="HOGENOM" id="CLU_004785_2_1_9"/>
<comment type="caution">
    <text evidence="6">The sequence shown here is derived from an EMBL/GenBank/DDBJ whole genome shotgun (WGS) entry which is preliminary data.</text>
</comment>
<dbReference type="Proteomes" id="UP000016637">
    <property type="component" value="Unassembled WGS sequence"/>
</dbReference>
<evidence type="ECO:0000256" key="4">
    <source>
        <dbReference type="SAM" id="Coils"/>
    </source>
</evidence>
<keyword evidence="6" id="KW-0378">Hydrolase</keyword>
<feature type="coiled-coil region" evidence="4">
    <location>
        <begin position="741"/>
        <end position="797"/>
    </location>
</feature>
<dbReference type="PANTHER" id="PTHR32114:SF2">
    <property type="entry name" value="ABC TRANSPORTER ABCH.3"/>
    <property type="match status" value="1"/>
</dbReference>
<name>U2Q4D4_9BACL</name>
<keyword evidence="4" id="KW-0175">Coiled coil</keyword>
<keyword evidence="6" id="KW-0540">Nuclease</keyword>
<organism evidence="6 7">
    <name type="scientific">Gemella bergeri ATCC 700627</name>
    <dbReference type="NCBI Taxonomy" id="1321820"/>
    <lineage>
        <taxon>Bacteria</taxon>
        <taxon>Bacillati</taxon>
        <taxon>Bacillota</taxon>
        <taxon>Bacilli</taxon>
        <taxon>Bacillales</taxon>
        <taxon>Gemellaceae</taxon>
        <taxon>Gemella</taxon>
    </lineage>
</organism>
<accession>U2Q4D4</accession>
<evidence type="ECO:0000256" key="1">
    <source>
        <dbReference type="ARBA" id="ARBA00006930"/>
    </source>
</evidence>
<feature type="domain" description="Rad50/SbcC-type AAA" evidence="5">
    <location>
        <begin position="5"/>
        <end position="255"/>
    </location>
</feature>
<feature type="coiled-coil region" evidence="4">
    <location>
        <begin position="540"/>
        <end position="715"/>
    </location>
</feature>
<dbReference type="RefSeq" id="WP_021753730.1">
    <property type="nucleotide sequence ID" value="NZ_KI271876.1"/>
</dbReference>
<feature type="coiled-coil region" evidence="4">
    <location>
        <begin position="228"/>
        <end position="350"/>
    </location>
</feature>
<sequence>MKPIRLELQEFGPYKHEVIEWSKIINEPIFLITGKTGAGKSTLFDAMVYALYNKTSGGKNIDSLRSKTADDKIKTKVIFDFEIREKRYRLERTLAYLKKGNRSLTAGKVEFMQINGDNIKVIASKETTVNEKVVELLGLDDKQFCQIIILPQGEFKKLLLSKSSEKATILRSLFNTYLYQKFVEKLQNYAKELASEYKVKEKELINRFSHFKFSNKLEEVEYLQENSFDNLKDELKKQEKEKNNLDQGLKEKEEEFLKLQNNYLELSRVDDKFIQLDNYNNEYKNLQAKEENITSLNQIIEKLEELEKNKHKIELYYTLLEKIKSEKNKSEELIEKKANYIKELENNNNLGDYLKSIAETNKKELEYAEERVYFYNNIKSYKEAFFDEKKYLLEISNLEADKNKLRECKAGLEGQIAKQKEIEEDNTLVEKELNNIKLEILKKEYEVENLENYYKLIAEIENKLKKVKDYKSKLERLLITKEELENKVDEIEKNKNRELINNLVEQLHIGDDCPVCKQKIKHLPKKENVVQLDSNCKDELENITKEIIKLETTFQKNKEDIAELEKKSGVLKIGINKQAAEELEELSNNENILKEKSDKIKQSFKKIQKAVNESEKEIVQLEEVLQKEQSYKEKLLSAQIKISQYKEKIKDNVDDFEKYYNSLLDKIKDFQEKEKIYNETKNNLALVDVKLDFEIKNNKEQSEKLEIDKSKLTEEFNNSKLKHYYNNIEIANDNLSEIKKLEEYRLTVNEYNNNVNILLNNIERLEKELLGQQRPQLKQIKLELDKKGNSLEEIKKEAVVLETIFNANNELYNALLGEYNIWKKEVGNSNEIIHLSNVISGKTDNKKSLETYVQGYYLDLILEAGSRRFLKMSEGRYSFIRKLERQKGNGLQGLDIEVYDVNSNSNRDVSSLSGGELFLASLSLALGLAEIIQQESGSISLETIFIDEGFGSLDSETLDTAISTLIELQSYGRNIGIISHVSELKERIRAGVEVYSDNNSSKVKIVGI</sequence>
<evidence type="ECO:0000256" key="2">
    <source>
        <dbReference type="ARBA" id="ARBA00011322"/>
    </source>
</evidence>
<dbReference type="PANTHER" id="PTHR32114">
    <property type="entry name" value="ABC TRANSPORTER ABCH.3"/>
    <property type="match status" value="1"/>
</dbReference>
<evidence type="ECO:0000313" key="6">
    <source>
        <dbReference type="EMBL" id="ERK57625.1"/>
    </source>
</evidence>
<dbReference type="AlphaFoldDB" id="U2Q4D4"/>
<keyword evidence="7" id="KW-1185">Reference proteome</keyword>
<gene>
    <name evidence="6" type="ORF">HMPREF1983_01074</name>
</gene>